<evidence type="ECO:0000313" key="2">
    <source>
        <dbReference type="EMBL" id="MDQ0191279.1"/>
    </source>
</evidence>
<evidence type="ECO:0000256" key="1">
    <source>
        <dbReference type="SAM" id="Phobius"/>
    </source>
</evidence>
<keyword evidence="1" id="KW-0472">Membrane</keyword>
<feature type="transmembrane region" description="Helical" evidence="1">
    <location>
        <begin position="6"/>
        <end position="23"/>
    </location>
</feature>
<protein>
    <submittedName>
        <fullName evidence="2">Uncharacterized protein</fullName>
    </submittedName>
</protein>
<dbReference type="RefSeq" id="WP_274455119.1">
    <property type="nucleotide sequence ID" value="NZ_CP067097.1"/>
</dbReference>
<keyword evidence="3" id="KW-1185">Reference proteome</keyword>
<dbReference type="Proteomes" id="UP001232973">
    <property type="component" value="Unassembled WGS sequence"/>
</dbReference>
<accession>A0ABT9XLT8</accession>
<keyword evidence="1" id="KW-1133">Transmembrane helix</keyword>
<proteinExistence type="predicted"/>
<dbReference type="EMBL" id="JAUSTP010000036">
    <property type="protein sequence ID" value="MDQ0191279.1"/>
    <property type="molecule type" value="Genomic_DNA"/>
</dbReference>
<sequence length="74" mass="8093">MLGLILSIVIALGFISLLFVIMIRARRRGFRANIEILTGRIIDDKATADVATAQSTEEIVSHVHFSGAQNDRAV</sequence>
<evidence type="ECO:0000313" key="3">
    <source>
        <dbReference type="Proteomes" id="UP001232973"/>
    </source>
</evidence>
<organism evidence="2 3">
    <name type="scientific">Alicyclobacillus cycloheptanicus</name>
    <dbReference type="NCBI Taxonomy" id="1457"/>
    <lineage>
        <taxon>Bacteria</taxon>
        <taxon>Bacillati</taxon>
        <taxon>Bacillota</taxon>
        <taxon>Bacilli</taxon>
        <taxon>Bacillales</taxon>
        <taxon>Alicyclobacillaceae</taxon>
        <taxon>Alicyclobacillus</taxon>
    </lineage>
</organism>
<gene>
    <name evidence="2" type="ORF">J2S03_003148</name>
</gene>
<keyword evidence="1" id="KW-0812">Transmembrane</keyword>
<reference evidence="2 3" key="1">
    <citation type="submission" date="2023-07" db="EMBL/GenBank/DDBJ databases">
        <title>Genomic Encyclopedia of Type Strains, Phase IV (KMG-IV): sequencing the most valuable type-strain genomes for metagenomic binning, comparative biology and taxonomic classification.</title>
        <authorList>
            <person name="Goeker M."/>
        </authorList>
    </citation>
    <scope>NUCLEOTIDE SEQUENCE [LARGE SCALE GENOMIC DNA]</scope>
    <source>
        <strain evidence="2 3">DSM 4006</strain>
    </source>
</reference>
<comment type="caution">
    <text evidence="2">The sequence shown here is derived from an EMBL/GenBank/DDBJ whole genome shotgun (WGS) entry which is preliminary data.</text>
</comment>
<name>A0ABT9XLT8_9BACL</name>